<proteinExistence type="inferred from homology"/>
<dbReference type="GeneID" id="40310514"/>
<accession>A0A2A9MFG0</accession>
<evidence type="ECO:0000313" key="4">
    <source>
        <dbReference type="Proteomes" id="UP000224006"/>
    </source>
</evidence>
<evidence type="ECO:0000256" key="2">
    <source>
        <dbReference type="SAM" id="MobiDB-lite"/>
    </source>
</evidence>
<dbReference type="GO" id="GO:0003743">
    <property type="term" value="F:translation initiation factor activity"/>
    <property type="evidence" value="ECO:0007669"/>
    <property type="project" value="UniProtKB-KW"/>
</dbReference>
<dbReference type="PANTHER" id="PTHR11960">
    <property type="entry name" value="EUKARYOTIC TRANSLATION INITIATION FACTOR 4E RELATED"/>
    <property type="match status" value="1"/>
</dbReference>
<dbReference type="Pfam" id="PF01652">
    <property type="entry name" value="IF4E"/>
    <property type="match status" value="1"/>
</dbReference>
<feature type="compositionally biased region" description="Basic and acidic residues" evidence="2">
    <location>
        <begin position="125"/>
        <end position="161"/>
    </location>
</feature>
<dbReference type="AlphaFoldDB" id="A0A2A9MFG0"/>
<dbReference type="Proteomes" id="UP000224006">
    <property type="component" value="Chromosome IV"/>
</dbReference>
<keyword evidence="4" id="KW-1185">Reference proteome</keyword>
<dbReference type="PANTHER" id="PTHR11960:SF18">
    <property type="entry name" value="EUKARYOTIC TRANSLATION INITIATION FACTOR 4E HOMOLOGOUS PROTEIN, ISOFORM B"/>
    <property type="match status" value="1"/>
</dbReference>
<dbReference type="GO" id="GO:0000340">
    <property type="term" value="F:RNA 7-methylguanosine cap binding"/>
    <property type="evidence" value="ECO:0007669"/>
    <property type="project" value="TreeGrafter"/>
</dbReference>
<keyword evidence="1" id="KW-0694">RNA-binding</keyword>
<gene>
    <name evidence="3" type="ORF">BESB_055850</name>
</gene>
<dbReference type="STRING" id="94643.A0A2A9MFG0"/>
<feature type="region of interest" description="Disordered" evidence="2">
    <location>
        <begin position="49"/>
        <end position="259"/>
    </location>
</feature>
<dbReference type="InterPro" id="IPR023398">
    <property type="entry name" value="TIF_eIF4e-like"/>
</dbReference>
<dbReference type="OrthoDB" id="331512at2759"/>
<keyword evidence="1 3" id="KW-0396">Initiation factor</keyword>
<protein>
    <submittedName>
        <fullName evidence="3">Putative eukaryotic initiation factor-4E</fullName>
    </submittedName>
</protein>
<feature type="compositionally biased region" description="Basic and acidic residues" evidence="2">
    <location>
        <begin position="523"/>
        <end position="590"/>
    </location>
</feature>
<dbReference type="RefSeq" id="XP_029219943.1">
    <property type="nucleotide sequence ID" value="XM_029364020.1"/>
</dbReference>
<comment type="similarity">
    <text evidence="1">Belongs to the eukaryotic initiation factor 4E family.</text>
</comment>
<sequence length="590" mass="65028">MVKVSSPTPSFSALFFSRLFSPFDRFAFVRDIGQGTMNARRDVAEVVDSLSDPLPNADARQAPPGTQTEEKRTAAPDAEEQRKGKVKAVQEKDSHVVKREEANTEEEATEETKEGEKHEKKKEKKSGEKEDKAAKRELSASKNEKMGADDKSGKETEKRVLESGAHPADALAGPKSDFRSSPKVSGRKEKKRGDSSVQASPALGPRERKRGDGSVLSTPTLGPRERKGDGSLLSTPVLGPRTPARKERKKLLQPRPTHGQIRVKKADVPSNEHALETYWRFWFYDRKQGPVDPHRDLSLAGFPESTRVYASRLRAFDCFFTIEGFYRYWRCFTRASDLPGEWLLQLFRKGCWPLWECFPTGGCWELRVKKAGQAARTVESVWETLVLACIGEAFEMPEVVGVVLQSKLKEFVVSLWTEGGHNPEAQRRVGDKLAQLCASKGNVAFQYKDFQTVLRNCDGKASPNLRPASAVTSPLLFALASPSLSFARLPAGSSFPAALSTPSPSAFSLTASVASTVPAACASKKEKEKEPKHDQKKGAKAEKKDAKCDKADAKTEKADAKAEKVDAKSEKADGKAEDAAEDKKTEEKEK</sequence>
<reference evidence="3 4" key="1">
    <citation type="submission" date="2017-09" db="EMBL/GenBank/DDBJ databases">
        <title>Genome sequencing of Besnoitia besnoiti strain Bb-Ger1.</title>
        <authorList>
            <person name="Schares G."/>
            <person name="Venepally P."/>
            <person name="Lorenzi H.A."/>
        </authorList>
    </citation>
    <scope>NUCLEOTIDE SEQUENCE [LARGE SCALE GENOMIC DNA]</scope>
    <source>
        <strain evidence="3 4">Bb-Ger1</strain>
    </source>
</reference>
<dbReference type="Gene3D" id="3.30.760.10">
    <property type="entry name" value="RNA Cap, Translation Initiation Factor Eif4e"/>
    <property type="match status" value="1"/>
</dbReference>
<keyword evidence="1" id="KW-0648">Protein biosynthesis</keyword>
<organism evidence="3 4">
    <name type="scientific">Besnoitia besnoiti</name>
    <name type="common">Apicomplexan protozoan</name>
    <dbReference type="NCBI Taxonomy" id="94643"/>
    <lineage>
        <taxon>Eukaryota</taxon>
        <taxon>Sar</taxon>
        <taxon>Alveolata</taxon>
        <taxon>Apicomplexa</taxon>
        <taxon>Conoidasida</taxon>
        <taxon>Coccidia</taxon>
        <taxon>Eucoccidiorida</taxon>
        <taxon>Eimeriorina</taxon>
        <taxon>Sarcocystidae</taxon>
        <taxon>Besnoitia</taxon>
    </lineage>
</organism>
<feature type="region of interest" description="Disordered" evidence="2">
    <location>
        <begin position="522"/>
        <end position="590"/>
    </location>
</feature>
<evidence type="ECO:0000313" key="3">
    <source>
        <dbReference type="EMBL" id="PFH35934.1"/>
    </source>
</evidence>
<dbReference type="VEuPathDB" id="ToxoDB:BESB_055850"/>
<name>A0A2A9MFG0_BESBE</name>
<comment type="caution">
    <text evidence="3">The sequence shown here is derived from an EMBL/GenBank/DDBJ whole genome shotgun (WGS) entry which is preliminary data.</text>
</comment>
<dbReference type="InterPro" id="IPR001040">
    <property type="entry name" value="TIF_eIF_4E"/>
</dbReference>
<feature type="compositionally biased region" description="Basic and acidic residues" evidence="2">
    <location>
        <begin position="68"/>
        <end position="102"/>
    </location>
</feature>
<dbReference type="EMBL" id="NWUJ01000004">
    <property type="protein sequence ID" value="PFH35934.1"/>
    <property type="molecule type" value="Genomic_DNA"/>
</dbReference>
<dbReference type="GO" id="GO:0016281">
    <property type="term" value="C:eukaryotic translation initiation factor 4F complex"/>
    <property type="evidence" value="ECO:0007669"/>
    <property type="project" value="TreeGrafter"/>
</dbReference>
<dbReference type="SUPFAM" id="SSF55418">
    <property type="entry name" value="eIF4e-like"/>
    <property type="match status" value="1"/>
</dbReference>
<evidence type="ECO:0000256" key="1">
    <source>
        <dbReference type="RuleBase" id="RU004374"/>
    </source>
</evidence>
<dbReference type="KEGG" id="bbes:BESB_055850"/>